<protein>
    <recommendedName>
        <fullName evidence="4">Phage integrase central domain-containing protein</fullName>
    </recommendedName>
</protein>
<evidence type="ECO:0000313" key="5">
    <source>
        <dbReference type="EMBL" id="AMK77177.1"/>
    </source>
</evidence>
<keyword evidence="2" id="KW-0229">DNA integration</keyword>
<accession>A0A126T528</accession>
<dbReference type="GO" id="GO:0015074">
    <property type="term" value="P:DNA integration"/>
    <property type="evidence" value="ECO:0007669"/>
    <property type="project" value="UniProtKB-KW"/>
</dbReference>
<dbReference type="KEGG" id="mdn:JT25_011885"/>
<dbReference type="SUPFAM" id="SSF56349">
    <property type="entry name" value="DNA breaking-rejoining enzymes"/>
    <property type="match status" value="1"/>
</dbReference>
<dbReference type="InterPro" id="IPR053876">
    <property type="entry name" value="Phage_int_M"/>
</dbReference>
<dbReference type="AlphaFoldDB" id="A0A126T528"/>
<dbReference type="PANTHER" id="PTHR30629:SF2">
    <property type="entry name" value="PROPHAGE INTEGRASE INTS-RELATED"/>
    <property type="match status" value="1"/>
</dbReference>
<reference evidence="5 6" key="1">
    <citation type="journal article" date="2015" name="Environ. Microbiol.">
        <title>Methane oxidation coupled to nitrate reduction under hypoxia by the Gammaproteobacterium Methylomonas denitrificans, sp. nov. type strain FJG1.</title>
        <authorList>
            <person name="Kits K.D."/>
            <person name="Klotz M.G."/>
            <person name="Stein L.Y."/>
        </authorList>
    </citation>
    <scope>NUCLEOTIDE SEQUENCE [LARGE SCALE GENOMIC DNA]</scope>
    <source>
        <strain evidence="5 6">FJG1</strain>
    </source>
</reference>
<dbReference type="GO" id="GO:0003677">
    <property type="term" value="F:DNA binding"/>
    <property type="evidence" value="ECO:0007669"/>
    <property type="project" value="UniProtKB-KW"/>
</dbReference>
<dbReference type="Proteomes" id="UP000030512">
    <property type="component" value="Chromosome"/>
</dbReference>
<proteinExistence type="inferred from homology"/>
<evidence type="ECO:0000313" key="6">
    <source>
        <dbReference type="Proteomes" id="UP000030512"/>
    </source>
</evidence>
<keyword evidence="3" id="KW-0238">DNA-binding</keyword>
<dbReference type="EMBL" id="CP014476">
    <property type="protein sequence ID" value="AMK77177.1"/>
    <property type="molecule type" value="Genomic_DNA"/>
</dbReference>
<name>A0A126T528_9GAMM</name>
<evidence type="ECO:0000256" key="3">
    <source>
        <dbReference type="ARBA" id="ARBA00023125"/>
    </source>
</evidence>
<dbReference type="InterPro" id="IPR050808">
    <property type="entry name" value="Phage_Integrase"/>
</dbReference>
<dbReference type="Gene3D" id="1.10.150.130">
    <property type="match status" value="1"/>
</dbReference>
<feature type="domain" description="Phage integrase central" evidence="4">
    <location>
        <begin position="59"/>
        <end position="135"/>
    </location>
</feature>
<dbReference type="PANTHER" id="PTHR30629">
    <property type="entry name" value="PROPHAGE INTEGRASE"/>
    <property type="match status" value="1"/>
</dbReference>
<evidence type="ECO:0000256" key="2">
    <source>
        <dbReference type="ARBA" id="ARBA00022908"/>
    </source>
</evidence>
<organism evidence="5 6">
    <name type="scientific">Methylomonas denitrificans</name>
    <dbReference type="NCBI Taxonomy" id="1538553"/>
    <lineage>
        <taxon>Bacteria</taxon>
        <taxon>Pseudomonadati</taxon>
        <taxon>Pseudomonadota</taxon>
        <taxon>Gammaproteobacteria</taxon>
        <taxon>Methylococcales</taxon>
        <taxon>Methylococcaceae</taxon>
        <taxon>Methylomonas</taxon>
    </lineage>
</organism>
<evidence type="ECO:0000259" key="4">
    <source>
        <dbReference type="Pfam" id="PF22022"/>
    </source>
</evidence>
<dbReference type="STRING" id="1538553.JT25_011885"/>
<keyword evidence="6" id="KW-1185">Reference proteome</keyword>
<dbReference type="Pfam" id="PF22022">
    <property type="entry name" value="Phage_int_M"/>
    <property type="match status" value="1"/>
</dbReference>
<evidence type="ECO:0000256" key="1">
    <source>
        <dbReference type="ARBA" id="ARBA00008857"/>
    </source>
</evidence>
<dbReference type="InterPro" id="IPR011010">
    <property type="entry name" value="DNA_brk_join_enz"/>
</dbReference>
<comment type="similarity">
    <text evidence="1">Belongs to the 'phage' integrase family.</text>
</comment>
<sequence>MGGYADLSLAEARRQAKELRARVALGAECRVQSAEKQECKAEALEKVEAAKNAYAVVQLANEYFTKIILGRWKQPNIVRSRIEKDIKPNIGKIPVEDVKPMDISGMLEAIVERGSPTVANEVLNACSTMPSSAMLSSSTRRRRLT</sequence>
<gene>
    <name evidence="5" type="ORF">JT25_011885</name>
</gene>
<dbReference type="InterPro" id="IPR010998">
    <property type="entry name" value="Integrase_recombinase_N"/>
</dbReference>